<evidence type="ECO:0000313" key="2">
    <source>
        <dbReference type="Proteomes" id="UP001634394"/>
    </source>
</evidence>
<gene>
    <name evidence="1" type="ORF">ACJMK2_024167</name>
</gene>
<proteinExistence type="predicted"/>
<sequence>TFYDKTSVQINLQTELIVLDKIVIILDNSKTPQNSDVTLSRLEIRGCYEPL</sequence>
<comment type="caution">
    <text evidence="1">The sequence shown here is derived from an EMBL/GenBank/DDBJ whole genome shotgun (WGS) entry which is preliminary data.</text>
</comment>
<dbReference type="Proteomes" id="UP001634394">
    <property type="component" value="Unassembled WGS sequence"/>
</dbReference>
<organism evidence="1 2">
    <name type="scientific">Sinanodonta woodiana</name>
    <name type="common">Chinese pond mussel</name>
    <name type="synonym">Anodonta woodiana</name>
    <dbReference type="NCBI Taxonomy" id="1069815"/>
    <lineage>
        <taxon>Eukaryota</taxon>
        <taxon>Metazoa</taxon>
        <taxon>Spiralia</taxon>
        <taxon>Lophotrochozoa</taxon>
        <taxon>Mollusca</taxon>
        <taxon>Bivalvia</taxon>
        <taxon>Autobranchia</taxon>
        <taxon>Heteroconchia</taxon>
        <taxon>Palaeoheterodonta</taxon>
        <taxon>Unionida</taxon>
        <taxon>Unionoidea</taxon>
        <taxon>Unionidae</taxon>
        <taxon>Unioninae</taxon>
        <taxon>Sinanodonta</taxon>
    </lineage>
</organism>
<name>A0ABD3T8A7_SINWO</name>
<feature type="non-terminal residue" evidence="1">
    <location>
        <position position="51"/>
    </location>
</feature>
<protein>
    <submittedName>
        <fullName evidence="1">Uncharacterized protein</fullName>
    </submittedName>
</protein>
<accession>A0ABD3T8A7</accession>
<keyword evidence="2" id="KW-1185">Reference proteome</keyword>
<feature type="non-terminal residue" evidence="1">
    <location>
        <position position="1"/>
    </location>
</feature>
<dbReference type="EMBL" id="JBJQND010000019">
    <property type="protein sequence ID" value="KAL3832533.1"/>
    <property type="molecule type" value="Genomic_DNA"/>
</dbReference>
<evidence type="ECO:0000313" key="1">
    <source>
        <dbReference type="EMBL" id="KAL3832533.1"/>
    </source>
</evidence>
<reference evidence="1 2" key="1">
    <citation type="submission" date="2024-11" db="EMBL/GenBank/DDBJ databases">
        <title>Chromosome-level genome assembly of the freshwater bivalve Anodonta woodiana.</title>
        <authorList>
            <person name="Chen X."/>
        </authorList>
    </citation>
    <scope>NUCLEOTIDE SEQUENCE [LARGE SCALE GENOMIC DNA]</scope>
    <source>
        <strain evidence="1">MN2024</strain>
        <tissue evidence="1">Gills</tissue>
    </source>
</reference>
<dbReference type="AlphaFoldDB" id="A0ABD3T8A7"/>